<evidence type="ECO:0000313" key="2">
    <source>
        <dbReference type="Proteomes" id="UP000241890"/>
    </source>
</evidence>
<proteinExistence type="predicted"/>
<keyword evidence="2" id="KW-1185">Reference proteome</keyword>
<gene>
    <name evidence="1" type="ORF">FCC1311_010342</name>
</gene>
<dbReference type="OrthoDB" id="430436at2759"/>
<sequence>MISSDRSNLMDRCAPDGFNCIDTTCADARSADTFQDIEVGILERMAKVAKSISHASVVLAPGANSGSPFVPESFHLPPFFYEKTIGLKERALTSTGFPRMA</sequence>
<protein>
    <submittedName>
        <fullName evidence="1">Uncharacterized protein</fullName>
    </submittedName>
</protein>
<evidence type="ECO:0000313" key="1">
    <source>
        <dbReference type="EMBL" id="GBG24816.1"/>
    </source>
</evidence>
<organism evidence="1 2">
    <name type="scientific">Hondaea fermentalgiana</name>
    <dbReference type="NCBI Taxonomy" id="2315210"/>
    <lineage>
        <taxon>Eukaryota</taxon>
        <taxon>Sar</taxon>
        <taxon>Stramenopiles</taxon>
        <taxon>Bigyra</taxon>
        <taxon>Labyrinthulomycetes</taxon>
        <taxon>Thraustochytrida</taxon>
        <taxon>Thraustochytriidae</taxon>
        <taxon>Hondaea</taxon>
    </lineage>
</organism>
<dbReference type="EMBL" id="BEYU01000008">
    <property type="protein sequence ID" value="GBG24816.1"/>
    <property type="molecule type" value="Genomic_DNA"/>
</dbReference>
<dbReference type="AlphaFoldDB" id="A0A2R5G1B4"/>
<reference evidence="1 2" key="1">
    <citation type="submission" date="2017-12" db="EMBL/GenBank/DDBJ databases">
        <title>Sequencing, de novo assembly and annotation of complete genome of a new Thraustochytrid species, strain FCC1311.</title>
        <authorList>
            <person name="Sedici K."/>
            <person name="Godart F."/>
            <person name="Aiese Cigliano R."/>
            <person name="Sanseverino W."/>
            <person name="Barakat M."/>
            <person name="Ortet P."/>
            <person name="Marechal E."/>
            <person name="Cagnac O."/>
            <person name="Amato A."/>
        </authorList>
    </citation>
    <scope>NUCLEOTIDE SEQUENCE [LARGE SCALE GENOMIC DNA]</scope>
</reference>
<name>A0A2R5G1B4_9STRA</name>
<accession>A0A2R5G1B4</accession>
<dbReference type="InParanoid" id="A0A2R5G1B4"/>
<comment type="caution">
    <text evidence="1">The sequence shown here is derived from an EMBL/GenBank/DDBJ whole genome shotgun (WGS) entry which is preliminary data.</text>
</comment>
<dbReference type="Proteomes" id="UP000241890">
    <property type="component" value="Unassembled WGS sequence"/>
</dbReference>